<evidence type="ECO:0000313" key="8">
    <source>
        <dbReference type="EMBL" id="CAH1791452.1"/>
    </source>
</evidence>
<dbReference type="GO" id="GO:0003712">
    <property type="term" value="F:transcription coregulator activity"/>
    <property type="evidence" value="ECO:0007669"/>
    <property type="project" value="InterPro"/>
</dbReference>
<comment type="similarity">
    <text evidence="2 6">Belongs to the Mediator complex subunit 17 family.</text>
</comment>
<evidence type="ECO:0000256" key="6">
    <source>
        <dbReference type="RuleBase" id="RU364140"/>
    </source>
</evidence>
<organism evidence="8 9">
    <name type="scientific">Owenia fusiformis</name>
    <name type="common">Polychaete worm</name>
    <dbReference type="NCBI Taxonomy" id="6347"/>
    <lineage>
        <taxon>Eukaryota</taxon>
        <taxon>Metazoa</taxon>
        <taxon>Spiralia</taxon>
        <taxon>Lophotrochozoa</taxon>
        <taxon>Annelida</taxon>
        <taxon>Polychaeta</taxon>
        <taxon>Sedentaria</taxon>
        <taxon>Canalipalpata</taxon>
        <taxon>Sabellida</taxon>
        <taxon>Oweniida</taxon>
        <taxon>Oweniidae</taxon>
        <taxon>Owenia</taxon>
    </lineage>
</organism>
<dbReference type="GO" id="GO:0070847">
    <property type="term" value="C:core mediator complex"/>
    <property type="evidence" value="ECO:0007669"/>
    <property type="project" value="TreeGrafter"/>
</dbReference>
<dbReference type="GO" id="GO:0006357">
    <property type="term" value="P:regulation of transcription by RNA polymerase II"/>
    <property type="evidence" value="ECO:0007669"/>
    <property type="project" value="InterPro"/>
</dbReference>
<dbReference type="GO" id="GO:0016592">
    <property type="term" value="C:mediator complex"/>
    <property type="evidence" value="ECO:0007669"/>
    <property type="project" value="InterPro"/>
</dbReference>
<dbReference type="PANTHER" id="PTHR13114">
    <property type="entry name" value="MEDIATOR OF RNA POLYMERASE II TRANSCRIPTION SUBUNIT 17"/>
    <property type="match status" value="1"/>
</dbReference>
<evidence type="ECO:0000256" key="5">
    <source>
        <dbReference type="ARBA" id="ARBA00023242"/>
    </source>
</evidence>
<evidence type="ECO:0000256" key="7">
    <source>
        <dbReference type="SAM" id="MobiDB-lite"/>
    </source>
</evidence>
<dbReference type="EMBL" id="CAIIXF020000008">
    <property type="protein sequence ID" value="CAH1791452.1"/>
    <property type="molecule type" value="Genomic_DNA"/>
</dbReference>
<dbReference type="InterPro" id="IPR019313">
    <property type="entry name" value="Mediator_Med17"/>
</dbReference>
<feature type="region of interest" description="Disordered" evidence="7">
    <location>
        <begin position="54"/>
        <end position="84"/>
    </location>
</feature>
<keyword evidence="5 6" id="KW-0539">Nucleus</keyword>
<accession>A0A8S4PIP5</accession>
<comment type="caution">
    <text evidence="8">The sequence shown here is derived from an EMBL/GenBank/DDBJ whole genome shotgun (WGS) entry which is preliminary data.</text>
</comment>
<dbReference type="Proteomes" id="UP000749559">
    <property type="component" value="Unassembled WGS sequence"/>
</dbReference>
<name>A0A8S4PIP5_OWEFU</name>
<sequence length="640" mass="70750">IIIMATAPPVQVSVEPVIENQIQEVTLDGQEIYIQPLSMSESLTKLAQKIDFGEDTTGSGVKRQTSEIEGEEKEEEKTSAFQQPTWPWDSVRTKLKAALTEMNVLLDILNIAKEKRYMVLDPVQQEPQEQKIGGYLQAKKKSLQTVSEILCSGAERLQRSQGELTRTQQDFHLELLRLRQSWRLKKTGQTILGDLSYKSAGSRFWHTGTFEVKKADQTSAGDHMVKPFSALEVSVPSELQGVAYVQVSIQNTQDSSNIAVADLSIPSTLVDSMSKTDTHWKTRLESAQMVIFCKEVFAQLAREAVQMKTAVPHMVVGNQIIARLFPGYQLSIALCHYTGKEKNITLSSAQNTEHNHVLEHSLHQLLCEVHYKNLHHPAPHPVTSTLGMSKRRRLAGPHGYSTEQLLELSDSKTILEQIINQAKHVILRNRATKLLDSVIKSIPDPTISAHWACLGTPTETSVKITITSPGYENVREYFLDAAKTSFTLTVGIDEFKAIGKDGRIFTMSSEEQELKDLILCQISNHHISLVQTLSKMMGWQVLSCNTHSGVGNLEPVGSPSTITLASPNGDSVVAVHSGAISGVKVSVSLSPQQEESTSNSTLDKKWTNLAGPYKDVVLEKQEGKSIMNKIELLLAALVAS</sequence>
<gene>
    <name evidence="6" type="primary">MED17</name>
    <name evidence="8" type="ORF">OFUS_LOCUS16530</name>
</gene>
<comment type="subcellular location">
    <subcellularLocation>
        <location evidence="1 6">Nucleus</location>
    </subcellularLocation>
</comment>
<dbReference type="OrthoDB" id="10058398at2759"/>
<evidence type="ECO:0000313" key="9">
    <source>
        <dbReference type="Proteomes" id="UP000749559"/>
    </source>
</evidence>
<dbReference type="AlphaFoldDB" id="A0A8S4PIP5"/>
<protein>
    <recommendedName>
        <fullName evidence="6">Mediator of RNA polymerase II transcription subunit 17</fullName>
    </recommendedName>
    <alternativeName>
        <fullName evidence="6">Mediator complex subunit 17</fullName>
    </alternativeName>
</protein>
<keyword evidence="9" id="KW-1185">Reference proteome</keyword>
<evidence type="ECO:0000256" key="4">
    <source>
        <dbReference type="ARBA" id="ARBA00023163"/>
    </source>
</evidence>
<dbReference type="Pfam" id="PF10156">
    <property type="entry name" value="Med17"/>
    <property type="match status" value="1"/>
</dbReference>
<evidence type="ECO:0000256" key="2">
    <source>
        <dbReference type="ARBA" id="ARBA00005635"/>
    </source>
</evidence>
<comment type="subunit">
    <text evidence="6">Component of the Mediator complex.</text>
</comment>
<comment type="function">
    <text evidence="6">Component of the Mediator complex, a coactivator involved in the regulated transcription of nearly all RNA polymerase II-dependent genes. Mediator functions as a bridge to convey information from gene-specific regulatory proteins to the basal RNA polymerase II transcription machinery. Mediator is recruited to promoters by direct interactions with regulatory proteins and serves as a scaffold for the assembly of a functional preinitiation complex with RNA polymerase II and the general transcription factors.</text>
</comment>
<reference evidence="8" key="1">
    <citation type="submission" date="2022-03" db="EMBL/GenBank/DDBJ databases">
        <authorList>
            <person name="Martin C."/>
        </authorList>
    </citation>
    <scope>NUCLEOTIDE SEQUENCE</scope>
</reference>
<feature type="non-terminal residue" evidence="8">
    <location>
        <position position="640"/>
    </location>
</feature>
<keyword evidence="3 6" id="KW-0805">Transcription regulation</keyword>
<keyword evidence="4 6" id="KW-0804">Transcription</keyword>
<evidence type="ECO:0000256" key="3">
    <source>
        <dbReference type="ARBA" id="ARBA00023015"/>
    </source>
</evidence>
<dbReference type="PANTHER" id="PTHR13114:SF7">
    <property type="entry name" value="MEDIATOR OF RNA POLYMERASE II TRANSCRIPTION SUBUNIT 17"/>
    <property type="match status" value="1"/>
</dbReference>
<proteinExistence type="inferred from homology"/>
<evidence type="ECO:0000256" key="1">
    <source>
        <dbReference type="ARBA" id="ARBA00004123"/>
    </source>
</evidence>
<keyword evidence="6" id="KW-0010">Activator</keyword>